<protein>
    <submittedName>
        <fullName evidence="2">Uncharacterized protein</fullName>
    </submittedName>
</protein>
<reference evidence="3" key="1">
    <citation type="journal article" date="2013" name="Proc. Natl. Acad. Sci. U.S.A.">
        <title>Genome structure and metabolic features in the red seaweed Chondrus crispus shed light on evolution of the Archaeplastida.</title>
        <authorList>
            <person name="Collen J."/>
            <person name="Porcel B."/>
            <person name="Carre W."/>
            <person name="Ball S.G."/>
            <person name="Chaparro C."/>
            <person name="Tonon T."/>
            <person name="Barbeyron T."/>
            <person name="Michel G."/>
            <person name="Noel B."/>
            <person name="Valentin K."/>
            <person name="Elias M."/>
            <person name="Artiguenave F."/>
            <person name="Arun A."/>
            <person name="Aury J.M."/>
            <person name="Barbosa-Neto J.F."/>
            <person name="Bothwell J.H."/>
            <person name="Bouget F.Y."/>
            <person name="Brillet L."/>
            <person name="Cabello-Hurtado F."/>
            <person name="Capella-Gutierrez S."/>
            <person name="Charrier B."/>
            <person name="Cladiere L."/>
            <person name="Cock J.M."/>
            <person name="Coelho S.M."/>
            <person name="Colleoni C."/>
            <person name="Czjzek M."/>
            <person name="Da Silva C."/>
            <person name="Delage L."/>
            <person name="Denoeud F."/>
            <person name="Deschamps P."/>
            <person name="Dittami S.M."/>
            <person name="Gabaldon T."/>
            <person name="Gachon C.M."/>
            <person name="Groisillier A."/>
            <person name="Herve C."/>
            <person name="Jabbari K."/>
            <person name="Katinka M."/>
            <person name="Kloareg B."/>
            <person name="Kowalczyk N."/>
            <person name="Labadie K."/>
            <person name="Leblanc C."/>
            <person name="Lopez P.J."/>
            <person name="McLachlan D.H."/>
            <person name="Meslet-Cladiere L."/>
            <person name="Moustafa A."/>
            <person name="Nehr Z."/>
            <person name="Nyvall Collen P."/>
            <person name="Panaud O."/>
            <person name="Partensky F."/>
            <person name="Poulain J."/>
            <person name="Rensing S.A."/>
            <person name="Rousvoal S."/>
            <person name="Samson G."/>
            <person name="Symeonidi A."/>
            <person name="Weissenbach J."/>
            <person name="Zambounis A."/>
            <person name="Wincker P."/>
            <person name="Boyen C."/>
        </authorList>
    </citation>
    <scope>NUCLEOTIDE SEQUENCE [LARGE SCALE GENOMIC DNA]</scope>
    <source>
        <strain evidence="3">cv. Stackhouse</strain>
    </source>
</reference>
<dbReference type="KEGG" id="ccp:CHC_T00006503001"/>
<dbReference type="RefSeq" id="XP_005718619.1">
    <property type="nucleotide sequence ID" value="XM_005718562.1"/>
</dbReference>
<dbReference type="Gramene" id="CDF38714">
    <property type="protein sequence ID" value="CDF38714"/>
    <property type="gene ID" value="CHC_T00006503001"/>
</dbReference>
<evidence type="ECO:0000313" key="3">
    <source>
        <dbReference type="Proteomes" id="UP000012073"/>
    </source>
</evidence>
<organism evidence="2 3">
    <name type="scientific">Chondrus crispus</name>
    <name type="common">Carrageen Irish moss</name>
    <name type="synonym">Polymorpha crispa</name>
    <dbReference type="NCBI Taxonomy" id="2769"/>
    <lineage>
        <taxon>Eukaryota</taxon>
        <taxon>Rhodophyta</taxon>
        <taxon>Florideophyceae</taxon>
        <taxon>Rhodymeniophycidae</taxon>
        <taxon>Gigartinales</taxon>
        <taxon>Gigartinaceae</taxon>
        <taxon>Chondrus</taxon>
    </lineage>
</organism>
<accession>R7QKV3</accession>
<sequence>MVVLPTARPFSAASRARSTRKFSSKREPTYLGSGWCTSGSRSFSGSTVMAVSSAFLVRVAVVRETSLFRDAFRAEFSF</sequence>
<dbReference type="AlphaFoldDB" id="R7QKV3"/>
<feature type="compositionally biased region" description="Low complexity" evidence="1">
    <location>
        <begin position="1"/>
        <end position="16"/>
    </location>
</feature>
<name>R7QKV3_CHOCR</name>
<proteinExistence type="predicted"/>
<evidence type="ECO:0000256" key="1">
    <source>
        <dbReference type="SAM" id="MobiDB-lite"/>
    </source>
</evidence>
<dbReference type="Proteomes" id="UP000012073">
    <property type="component" value="Unassembled WGS sequence"/>
</dbReference>
<keyword evidence="3" id="KW-1185">Reference proteome</keyword>
<feature type="region of interest" description="Disordered" evidence="1">
    <location>
        <begin position="1"/>
        <end position="22"/>
    </location>
</feature>
<gene>
    <name evidence="2" type="ORF">CHC_T00006503001</name>
</gene>
<dbReference type="EMBL" id="HG001959">
    <property type="protein sequence ID" value="CDF38714.1"/>
    <property type="molecule type" value="Genomic_DNA"/>
</dbReference>
<dbReference type="GeneID" id="17326337"/>
<evidence type="ECO:0000313" key="2">
    <source>
        <dbReference type="EMBL" id="CDF38714.1"/>
    </source>
</evidence>